<dbReference type="Pfam" id="PF01549">
    <property type="entry name" value="ShK"/>
    <property type="match status" value="2"/>
</dbReference>
<dbReference type="AlphaFoldDB" id="A0AAV5VQQ5"/>
<feature type="chain" id="PRO_5043461946" description="ShKT domain-containing protein" evidence="1">
    <location>
        <begin position="20"/>
        <end position="212"/>
    </location>
</feature>
<proteinExistence type="predicted"/>
<evidence type="ECO:0000313" key="3">
    <source>
        <dbReference type="EMBL" id="GMT21845.1"/>
    </source>
</evidence>
<feature type="domain" description="ShKT" evidence="2">
    <location>
        <begin position="25"/>
        <end position="57"/>
    </location>
</feature>
<feature type="non-terminal residue" evidence="3">
    <location>
        <position position="212"/>
    </location>
</feature>
<sequence length="212" mass="21972">MSSSLIIAAFASMVYMVAAQCGKSNHPNCASWNNTVQFCTSTARTLEMRQQYCPFYCTNLNCPKPTNPTTPPTDANANCAAWAAKADATSFCVNPAYTVAMKTLYCASTCAFEIKPTADCAFYTVTGTAMKRGTPSNRTATPGTAVPSGAVGTTTTLSRAFAASGCTVRLFAAAAPPTPINPTTAFAGSATTQFFTVAAAQNGALSYTCTCA</sequence>
<name>A0AAV5VQQ5_9BILA</name>
<accession>A0AAV5VQQ5</accession>
<comment type="caution">
    <text evidence="3">The sequence shown here is derived from an EMBL/GenBank/DDBJ whole genome shotgun (WGS) entry which is preliminary data.</text>
</comment>
<organism evidence="3 4">
    <name type="scientific">Pristionchus fissidentatus</name>
    <dbReference type="NCBI Taxonomy" id="1538716"/>
    <lineage>
        <taxon>Eukaryota</taxon>
        <taxon>Metazoa</taxon>
        <taxon>Ecdysozoa</taxon>
        <taxon>Nematoda</taxon>
        <taxon>Chromadorea</taxon>
        <taxon>Rhabditida</taxon>
        <taxon>Rhabditina</taxon>
        <taxon>Diplogasteromorpha</taxon>
        <taxon>Diplogasteroidea</taxon>
        <taxon>Neodiplogasteridae</taxon>
        <taxon>Pristionchus</taxon>
    </lineage>
</organism>
<evidence type="ECO:0000313" key="4">
    <source>
        <dbReference type="Proteomes" id="UP001432322"/>
    </source>
</evidence>
<dbReference type="PANTHER" id="PTHR46707">
    <property type="entry name" value="PROTEIN CBG07468"/>
    <property type="match status" value="1"/>
</dbReference>
<feature type="signal peptide" evidence="1">
    <location>
        <begin position="1"/>
        <end position="19"/>
    </location>
</feature>
<dbReference type="EMBL" id="BTSY01000004">
    <property type="protein sequence ID" value="GMT21845.1"/>
    <property type="molecule type" value="Genomic_DNA"/>
</dbReference>
<evidence type="ECO:0000259" key="2">
    <source>
        <dbReference type="Pfam" id="PF01549"/>
    </source>
</evidence>
<evidence type="ECO:0000256" key="1">
    <source>
        <dbReference type="SAM" id="SignalP"/>
    </source>
</evidence>
<dbReference type="PANTHER" id="PTHR46707:SF1">
    <property type="entry name" value="COEXPRESSED WITH POLYCYSTINS-RELATED"/>
    <property type="match status" value="1"/>
</dbReference>
<reference evidence="3" key="1">
    <citation type="submission" date="2023-10" db="EMBL/GenBank/DDBJ databases">
        <title>Genome assembly of Pristionchus species.</title>
        <authorList>
            <person name="Yoshida K."/>
            <person name="Sommer R.J."/>
        </authorList>
    </citation>
    <scope>NUCLEOTIDE SEQUENCE</scope>
    <source>
        <strain evidence="3">RS5133</strain>
    </source>
</reference>
<gene>
    <name evidence="3" type="ORF">PFISCL1PPCAC_13142</name>
</gene>
<dbReference type="Proteomes" id="UP001432322">
    <property type="component" value="Unassembled WGS sequence"/>
</dbReference>
<keyword evidence="1" id="KW-0732">Signal</keyword>
<dbReference type="InterPro" id="IPR003582">
    <property type="entry name" value="ShKT_dom"/>
</dbReference>
<protein>
    <recommendedName>
        <fullName evidence="2">ShKT domain-containing protein</fullName>
    </recommendedName>
</protein>
<feature type="domain" description="ShKT" evidence="2">
    <location>
        <begin position="73"/>
        <end position="112"/>
    </location>
</feature>
<keyword evidence="4" id="KW-1185">Reference proteome</keyword>